<evidence type="ECO:0000313" key="3">
    <source>
        <dbReference type="Proteomes" id="UP001162029"/>
    </source>
</evidence>
<feature type="compositionally biased region" description="Low complexity" evidence="1">
    <location>
        <begin position="47"/>
        <end position="58"/>
    </location>
</feature>
<reference evidence="2" key="1">
    <citation type="submission" date="2022-12" db="EMBL/GenBank/DDBJ databases">
        <authorList>
            <person name="Webb A."/>
        </authorList>
    </citation>
    <scope>NUCLEOTIDE SEQUENCE</scope>
    <source>
        <strain evidence="2">Pd1</strain>
    </source>
</reference>
<dbReference type="EMBL" id="CANTFM010000242">
    <property type="protein sequence ID" value="CAI5716228.1"/>
    <property type="molecule type" value="Genomic_DNA"/>
</dbReference>
<dbReference type="AlphaFoldDB" id="A0AAV0TA52"/>
<feature type="region of interest" description="Disordered" evidence="1">
    <location>
        <begin position="47"/>
        <end position="67"/>
    </location>
</feature>
<protein>
    <submittedName>
        <fullName evidence="2">Uncharacterized protein</fullName>
    </submittedName>
</protein>
<evidence type="ECO:0000256" key="1">
    <source>
        <dbReference type="SAM" id="MobiDB-lite"/>
    </source>
</evidence>
<gene>
    <name evidence="2" type="ORF">PDE001_LOCUS1465</name>
</gene>
<evidence type="ECO:0000313" key="2">
    <source>
        <dbReference type="EMBL" id="CAI5716228.1"/>
    </source>
</evidence>
<dbReference type="Proteomes" id="UP001162029">
    <property type="component" value="Unassembled WGS sequence"/>
</dbReference>
<organism evidence="2 3">
    <name type="scientific">Peronospora destructor</name>
    <dbReference type="NCBI Taxonomy" id="86335"/>
    <lineage>
        <taxon>Eukaryota</taxon>
        <taxon>Sar</taxon>
        <taxon>Stramenopiles</taxon>
        <taxon>Oomycota</taxon>
        <taxon>Peronosporomycetes</taxon>
        <taxon>Peronosporales</taxon>
        <taxon>Peronosporaceae</taxon>
        <taxon>Peronospora</taxon>
    </lineage>
</organism>
<comment type="caution">
    <text evidence="2">The sequence shown here is derived from an EMBL/GenBank/DDBJ whole genome shotgun (WGS) entry which is preliminary data.</text>
</comment>
<keyword evidence="3" id="KW-1185">Reference proteome</keyword>
<sequence length="108" mass="12027">MEYGRLVVLGYSSYRVDMVQRHRSGSLELSSPSFGLADPAPLDTTAFSTSASASASSSSHKRSHWKPLGDQNAHFVLEKRPRANGVCLRRFHHVVPVLELQKMSKARF</sequence>
<accession>A0AAV0TA52</accession>
<name>A0AAV0TA52_9STRA</name>
<proteinExistence type="predicted"/>